<proteinExistence type="predicted"/>
<comment type="caution">
    <text evidence="1">The sequence shown here is derived from an EMBL/GenBank/DDBJ whole genome shotgun (WGS) entry which is preliminary data.</text>
</comment>
<protein>
    <submittedName>
        <fullName evidence="1">Uncharacterized protein</fullName>
    </submittedName>
</protein>
<sequence>MTSSFFVRYLLQIGANPNNKIGRSGRRSLATAVLYLDLGAIKLLLDNGADANTRLESLISLALEAAFYYRFLRDMPVLDEVLLLLLRARAAVDERADGGLQAMLEEFEVGIQDEI</sequence>
<dbReference type="EMBL" id="MU003554">
    <property type="protein sequence ID" value="KAF2463082.1"/>
    <property type="molecule type" value="Genomic_DNA"/>
</dbReference>
<reference evidence="1" key="1">
    <citation type="journal article" date="2020" name="Stud. Mycol.">
        <title>101 Dothideomycetes genomes: a test case for predicting lifestyles and emergence of pathogens.</title>
        <authorList>
            <person name="Haridas S."/>
            <person name="Albert R."/>
            <person name="Binder M."/>
            <person name="Bloem J."/>
            <person name="Labutti K."/>
            <person name="Salamov A."/>
            <person name="Andreopoulos B."/>
            <person name="Baker S."/>
            <person name="Barry K."/>
            <person name="Bills G."/>
            <person name="Bluhm B."/>
            <person name="Cannon C."/>
            <person name="Castanera R."/>
            <person name="Culley D."/>
            <person name="Daum C."/>
            <person name="Ezra D."/>
            <person name="Gonzalez J."/>
            <person name="Henrissat B."/>
            <person name="Kuo A."/>
            <person name="Liang C."/>
            <person name="Lipzen A."/>
            <person name="Lutzoni F."/>
            <person name="Magnuson J."/>
            <person name="Mondo S."/>
            <person name="Nolan M."/>
            <person name="Ohm R."/>
            <person name="Pangilinan J."/>
            <person name="Park H.-J."/>
            <person name="Ramirez L."/>
            <person name="Alfaro M."/>
            <person name="Sun H."/>
            <person name="Tritt A."/>
            <person name="Yoshinaga Y."/>
            <person name="Zwiers L.-H."/>
            <person name="Turgeon B."/>
            <person name="Goodwin S."/>
            <person name="Spatafora J."/>
            <person name="Crous P."/>
            <person name="Grigoriev I."/>
        </authorList>
    </citation>
    <scope>NUCLEOTIDE SEQUENCE</scope>
    <source>
        <strain evidence="1">ATCC 200398</strain>
    </source>
</reference>
<gene>
    <name evidence="1" type="ORF">BDR25DRAFT_320269</name>
</gene>
<keyword evidence="2" id="KW-1185">Reference proteome</keyword>
<evidence type="ECO:0000313" key="1">
    <source>
        <dbReference type="EMBL" id="KAF2463082.1"/>
    </source>
</evidence>
<name>A0ACB6Q888_9PLEO</name>
<evidence type="ECO:0000313" key="2">
    <source>
        <dbReference type="Proteomes" id="UP000799755"/>
    </source>
</evidence>
<organism evidence="1 2">
    <name type="scientific">Lindgomyces ingoldianus</name>
    <dbReference type="NCBI Taxonomy" id="673940"/>
    <lineage>
        <taxon>Eukaryota</taxon>
        <taxon>Fungi</taxon>
        <taxon>Dikarya</taxon>
        <taxon>Ascomycota</taxon>
        <taxon>Pezizomycotina</taxon>
        <taxon>Dothideomycetes</taxon>
        <taxon>Pleosporomycetidae</taxon>
        <taxon>Pleosporales</taxon>
        <taxon>Lindgomycetaceae</taxon>
        <taxon>Lindgomyces</taxon>
    </lineage>
</organism>
<dbReference type="Proteomes" id="UP000799755">
    <property type="component" value="Unassembled WGS sequence"/>
</dbReference>
<accession>A0ACB6Q888</accession>